<feature type="domain" description="Concentrative nucleoside transporter N-terminal" evidence="9">
    <location>
        <begin position="175"/>
        <end position="246"/>
    </location>
</feature>
<sequence>MADIAYEPRSEKQEADIEKASAGSDDGRSKTHVHEVAPLPSQQPVQDEQDEPESDGSQFYAKYRPFILVAVALVILGWWISATVLTATRHRWIVQTLFAWFFILIIAFRFIPNSVVTKPVAAVWGPAVSKPFFALPRIARLAAGWLCLLGIIFGSAFGFKLEQGTTYGDRAISVLGLFVFQFCLWLASRNRSLIPWPTVIVGLFFQQAVALFVLKSGAGYSIFNWIATLASDFLSQAYPAAGFFFDTETVNKHWFFVNTLGAIIFFIAFVQMMYYLGVMQWMISKFAWFFFKTMNISGAEAVVAAASPWIGQGESACLVRPYVDLMTESEIHLTMTSGFSTIAGSVLGAYISLGVPPQNLVTSSVMSIPASIAISKIRVPETEEPITRGRVVVDRGSEDRKGRPANALHAFSNGATFGLIVAGQILTNVLTILALVNVINGLLTWIGRGFGIHALTLQLVIGYIFYPVTFFMGVPRAEILRVSQLLATKLIANEFVAYLDLKQIMLDDPLSPRAYTIATYALCGFANLGSLGIQIGVLSALAPSRGRIIARIALSAMICGFLSTMQTAGIAGMLV</sequence>
<keyword evidence="3" id="KW-1003">Cell membrane</keyword>
<gene>
    <name evidence="12" type="ORF">EXIGLDRAFT_672406</name>
</gene>
<feature type="transmembrane region" description="Helical" evidence="8">
    <location>
        <begin position="425"/>
        <end position="446"/>
    </location>
</feature>
<feature type="transmembrane region" description="Helical" evidence="8">
    <location>
        <begin position="517"/>
        <end position="541"/>
    </location>
</feature>
<dbReference type="InterPro" id="IPR011657">
    <property type="entry name" value="CNT_C_dom"/>
</dbReference>
<comment type="subcellular location">
    <subcellularLocation>
        <location evidence="1">Cell membrane</location>
        <topology evidence="1">Multi-pass membrane protein</topology>
    </subcellularLocation>
</comment>
<feature type="transmembrane region" description="Helical" evidence="8">
    <location>
        <begin position="253"/>
        <end position="277"/>
    </location>
</feature>
<evidence type="ECO:0008006" key="14">
    <source>
        <dbReference type="Google" id="ProtNLM"/>
    </source>
</evidence>
<feature type="transmembrane region" description="Helical" evidence="8">
    <location>
        <begin position="194"/>
        <end position="214"/>
    </location>
</feature>
<feature type="transmembrane region" description="Helical" evidence="8">
    <location>
        <begin position="452"/>
        <end position="474"/>
    </location>
</feature>
<dbReference type="PANTHER" id="PTHR10590">
    <property type="entry name" value="SODIUM/NUCLEOSIDE COTRANSPORTER"/>
    <property type="match status" value="1"/>
</dbReference>
<feature type="domain" description="Concentrative nucleoside transporter C-terminal" evidence="10">
    <location>
        <begin position="360"/>
        <end position="572"/>
    </location>
</feature>
<dbReference type="OrthoDB" id="6075923at2759"/>
<comment type="similarity">
    <text evidence="2">Belongs to the concentrative nucleoside transporter (CNT) (TC 2.A.41) family.</text>
</comment>
<name>A0A165JNC0_EXIGL</name>
<feature type="transmembrane region" description="Helical" evidence="8">
    <location>
        <begin position="331"/>
        <end position="353"/>
    </location>
</feature>
<feature type="compositionally biased region" description="Basic and acidic residues" evidence="7">
    <location>
        <begin position="1"/>
        <end position="35"/>
    </location>
</feature>
<dbReference type="InterPro" id="IPR011642">
    <property type="entry name" value="Gate_dom"/>
</dbReference>
<keyword evidence="13" id="KW-1185">Reference proteome</keyword>
<evidence type="ECO:0000259" key="10">
    <source>
        <dbReference type="Pfam" id="PF07662"/>
    </source>
</evidence>
<feature type="transmembrane region" description="Helical" evidence="8">
    <location>
        <begin position="66"/>
        <end position="85"/>
    </location>
</feature>
<evidence type="ECO:0000259" key="11">
    <source>
        <dbReference type="Pfam" id="PF07670"/>
    </source>
</evidence>
<feature type="transmembrane region" description="Helical" evidence="8">
    <location>
        <begin position="221"/>
        <end position="241"/>
    </location>
</feature>
<evidence type="ECO:0000256" key="8">
    <source>
        <dbReference type="SAM" id="Phobius"/>
    </source>
</evidence>
<evidence type="ECO:0000256" key="7">
    <source>
        <dbReference type="SAM" id="MobiDB-lite"/>
    </source>
</evidence>
<dbReference type="AlphaFoldDB" id="A0A165JNC0"/>
<dbReference type="InParanoid" id="A0A165JNC0"/>
<feature type="transmembrane region" description="Helical" evidence="8">
    <location>
        <begin position="138"/>
        <end position="159"/>
    </location>
</feature>
<dbReference type="Pfam" id="PF07670">
    <property type="entry name" value="Gate"/>
    <property type="match status" value="1"/>
</dbReference>
<evidence type="ECO:0000256" key="2">
    <source>
        <dbReference type="ARBA" id="ARBA00009033"/>
    </source>
</evidence>
<feature type="domain" description="Nucleoside transporter/FeoB GTPase Gate" evidence="11">
    <location>
        <begin position="257"/>
        <end position="354"/>
    </location>
</feature>
<accession>A0A165JNC0</accession>
<dbReference type="EMBL" id="KV425962">
    <property type="protein sequence ID" value="KZV95097.1"/>
    <property type="molecule type" value="Genomic_DNA"/>
</dbReference>
<feature type="transmembrane region" description="Helical" evidence="8">
    <location>
        <begin position="92"/>
        <end position="111"/>
    </location>
</feature>
<dbReference type="Pfam" id="PF01773">
    <property type="entry name" value="Nucleos_tra2_N"/>
    <property type="match status" value="1"/>
</dbReference>
<feature type="transmembrane region" description="Helical" evidence="8">
    <location>
        <begin position="548"/>
        <end position="574"/>
    </location>
</feature>
<dbReference type="STRING" id="1314781.A0A165JNC0"/>
<dbReference type="GO" id="GO:0015293">
    <property type="term" value="F:symporter activity"/>
    <property type="evidence" value="ECO:0007669"/>
    <property type="project" value="TreeGrafter"/>
</dbReference>
<evidence type="ECO:0000256" key="5">
    <source>
        <dbReference type="ARBA" id="ARBA00022989"/>
    </source>
</evidence>
<protein>
    <recommendedName>
        <fullName evidence="14">H+/nucleoside cotransporter</fullName>
    </recommendedName>
</protein>
<keyword evidence="6 8" id="KW-0472">Membrane</keyword>
<dbReference type="Pfam" id="PF07662">
    <property type="entry name" value="Nucleos_tra2_C"/>
    <property type="match status" value="1"/>
</dbReference>
<proteinExistence type="inferred from homology"/>
<evidence type="ECO:0000256" key="3">
    <source>
        <dbReference type="ARBA" id="ARBA00022475"/>
    </source>
</evidence>
<dbReference type="InterPro" id="IPR002668">
    <property type="entry name" value="CNT_N_dom"/>
</dbReference>
<keyword evidence="4 8" id="KW-0812">Transmembrane</keyword>
<dbReference type="InterPro" id="IPR008276">
    <property type="entry name" value="C_nuclsd_transpt"/>
</dbReference>
<evidence type="ECO:0000256" key="1">
    <source>
        <dbReference type="ARBA" id="ARBA00004651"/>
    </source>
</evidence>
<reference evidence="12 13" key="1">
    <citation type="journal article" date="2016" name="Mol. Biol. Evol.">
        <title>Comparative Genomics of Early-Diverging Mushroom-Forming Fungi Provides Insights into the Origins of Lignocellulose Decay Capabilities.</title>
        <authorList>
            <person name="Nagy L.G."/>
            <person name="Riley R."/>
            <person name="Tritt A."/>
            <person name="Adam C."/>
            <person name="Daum C."/>
            <person name="Floudas D."/>
            <person name="Sun H."/>
            <person name="Yadav J.S."/>
            <person name="Pangilinan J."/>
            <person name="Larsson K.H."/>
            <person name="Matsuura K."/>
            <person name="Barry K."/>
            <person name="Labutti K."/>
            <person name="Kuo R."/>
            <person name="Ohm R.A."/>
            <person name="Bhattacharya S.S."/>
            <person name="Shirouzu T."/>
            <person name="Yoshinaga Y."/>
            <person name="Martin F.M."/>
            <person name="Grigoriev I.V."/>
            <person name="Hibbett D.S."/>
        </authorList>
    </citation>
    <scope>NUCLEOTIDE SEQUENCE [LARGE SCALE GENOMIC DNA]</scope>
    <source>
        <strain evidence="12 13">HHB12029</strain>
    </source>
</reference>
<evidence type="ECO:0000313" key="12">
    <source>
        <dbReference type="EMBL" id="KZV95097.1"/>
    </source>
</evidence>
<evidence type="ECO:0000313" key="13">
    <source>
        <dbReference type="Proteomes" id="UP000077266"/>
    </source>
</evidence>
<evidence type="ECO:0000259" key="9">
    <source>
        <dbReference type="Pfam" id="PF01773"/>
    </source>
</evidence>
<dbReference type="GO" id="GO:0005886">
    <property type="term" value="C:plasma membrane"/>
    <property type="evidence" value="ECO:0007669"/>
    <property type="project" value="UniProtKB-SubCell"/>
</dbReference>
<feature type="region of interest" description="Disordered" evidence="7">
    <location>
        <begin position="1"/>
        <end position="55"/>
    </location>
</feature>
<evidence type="ECO:0000256" key="6">
    <source>
        <dbReference type="ARBA" id="ARBA00023136"/>
    </source>
</evidence>
<feature type="transmembrane region" description="Helical" evidence="8">
    <location>
        <begin position="171"/>
        <end position="188"/>
    </location>
</feature>
<dbReference type="PANTHER" id="PTHR10590:SF4">
    <property type="entry name" value="SOLUTE CARRIER FAMILY 28 MEMBER 3"/>
    <property type="match status" value="1"/>
</dbReference>
<evidence type="ECO:0000256" key="4">
    <source>
        <dbReference type="ARBA" id="ARBA00022692"/>
    </source>
</evidence>
<keyword evidence="5 8" id="KW-1133">Transmembrane helix</keyword>
<dbReference type="Proteomes" id="UP000077266">
    <property type="component" value="Unassembled WGS sequence"/>
</dbReference>
<dbReference type="GO" id="GO:0005337">
    <property type="term" value="F:nucleoside transmembrane transporter activity"/>
    <property type="evidence" value="ECO:0007669"/>
    <property type="project" value="InterPro"/>
</dbReference>
<organism evidence="12 13">
    <name type="scientific">Exidia glandulosa HHB12029</name>
    <dbReference type="NCBI Taxonomy" id="1314781"/>
    <lineage>
        <taxon>Eukaryota</taxon>
        <taxon>Fungi</taxon>
        <taxon>Dikarya</taxon>
        <taxon>Basidiomycota</taxon>
        <taxon>Agaricomycotina</taxon>
        <taxon>Agaricomycetes</taxon>
        <taxon>Auriculariales</taxon>
        <taxon>Exidiaceae</taxon>
        <taxon>Exidia</taxon>
    </lineage>
</organism>